<evidence type="ECO:0000259" key="1">
    <source>
        <dbReference type="PROSITE" id="PS51186"/>
    </source>
</evidence>
<name>A0A1M4U8I7_9CLOT</name>
<dbReference type="RefSeq" id="WP_072893203.1">
    <property type="nucleotide sequence ID" value="NZ_FQVM01000004.1"/>
</dbReference>
<accession>A0A1M4U8I7</accession>
<protein>
    <submittedName>
        <fullName evidence="2">Predicted N-acetyltransferase YhbS</fullName>
    </submittedName>
</protein>
<dbReference type="CDD" id="cd04301">
    <property type="entry name" value="NAT_SF"/>
    <property type="match status" value="1"/>
</dbReference>
<proteinExistence type="predicted"/>
<dbReference type="EMBL" id="FQVM01000004">
    <property type="protein sequence ID" value="SHE53035.1"/>
    <property type="molecule type" value="Genomic_DNA"/>
</dbReference>
<dbReference type="Gene3D" id="3.40.630.30">
    <property type="match status" value="1"/>
</dbReference>
<dbReference type="InterPro" id="IPR016181">
    <property type="entry name" value="Acyl_CoA_acyltransferase"/>
</dbReference>
<dbReference type="OrthoDB" id="5291446at2"/>
<dbReference type="Pfam" id="PF13527">
    <property type="entry name" value="Acetyltransf_9"/>
    <property type="match status" value="1"/>
</dbReference>
<dbReference type="SUPFAM" id="SSF55729">
    <property type="entry name" value="Acyl-CoA N-acyltransferases (Nat)"/>
    <property type="match status" value="1"/>
</dbReference>
<dbReference type="STRING" id="1533.SAMN05443638_10491"/>
<dbReference type="GO" id="GO:0016747">
    <property type="term" value="F:acyltransferase activity, transferring groups other than amino-acyl groups"/>
    <property type="evidence" value="ECO:0007669"/>
    <property type="project" value="InterPro"/>
</dbReference>
<dbReference type="InterPro" id="IPR000182">
    <property type="entry name" value="GNAT_dom"/>
</dbReference>
<organism evidence="2 3">
    <name type="scientific">Clostridium fallax</name>
    <dbReference type="NCBI Taxonomy" id="1533"/>
    <lineage>
        <taxon>Bacteria</taxon>
        <taxon>Bacillati</taxon>
        <taxon>Bacillota</taxon>
        <taxon>Clostridia</taxon>
        <taxon>Eubacteriales</taxon>
        <taxon>Clostridiaceae</taxon>
        <taxon>Clostridium</taxon>
    </lineage>
</organism>
<keyword evidence="2" id="KW-0808">Transferase</keyword>
<dbReference type="PROSITE" id="PS51186">
    <property type="entry name" value="GNAT"/>
    <property type="match status" value="1"/>
</dbReference>
<sequence>MEFRSCCNKEDREKAIKLINRTFRGSRNLKETMDKEFPLLLGENNLSNMFIAIDNGKVVGSISMYKSNILIEGINLPVASIGSVCTDENYRKRGIASKLLILSEIKCLEENIPVQIISGILPIYKEYGADKVGSIYHGELENLKSNIKYKIIDFKEELLCEAIKLYNKESLRHYRTKDEFKDLLKGSLVPWGNNEFEFVFIEKDGILKGYLYLQIIRKEGKIIIREFVGDREDIVNSLGNIMEKFKLNKIEFNISYRDSILDILKLKNINLDKRTQHQSIKTIDFKNLISNLTPYFMQYMKKEQIDKFTIEEEEKGYAVKYKNDVLVLEDNEQLNHLIFGDNTEIINKCDGELKTLLKNIFPIPIPCIEGINYQ</sequence>
<evidence type="ECO:0000313" key="3">
    <source>
        <dbReference type="Proteomes" id="UP000184035"/>
    </source>
</evidence>
<dbReference type="AlphaFoldDB" id="A0A1M4U8I7"/>
<reference evidence="2 3" key="1">
    <citation type="submission" date="2016-11" db="EMBL/GenBank/DDBJ databases">
        <authorList>
            <person name="Jaros S."/>
            <person name="Januszkiewicz K."/>
            <person name="Wedrychowicz H."/>
        </authorList>
    </citation>
    <scope>NUCLEOTIDE SEQUENCE [LARGE SCALE GENOMIC DNA]</scope>
    <source>
        <strain evidence="2 3">DSM 2631</strain>
    </source>
</reference>
<evidence type="ECO:0000313" key="2">
    <source>
        <dbReference type="EMBL" id="SHE53035.1"/>
    </source>
</evidence>
<gene>
    <name evidence="2" type="ORF">SAMN05443638_10491</name>
</gene>
<feature type="domain" description="N-acetyltransferase" evidence="1">
    <location>
        <begin position="1"/>
        <end position="161"/>
    </location>
</feature>
<keyword evidence="3" id="KW-1185">Reference proteome</keyword>
<dbReference type="Proteomes" id="UP000184035">
    <property type="component" value="Unassembled WGS sequence"/>
</dbReference>